<dbReference type="Proteomes" id="UP000268973">
    <property type="component" value="Unassembled WGS sequence"/>
</dbReference>
<dbReference type="SUPFAM" id="SSF50494">
    <property type="entry name" value="Trypsin-like serine proteases"/>
    <property type="match status" value="1"/>
</dbReference>
<dbReference type="PROSITE" id="PS00135">
    <property type="entry name" value="TRYPSIN_SER"/>
    <property type="match status" value="1"/>
</dbReference>
<name>A0A432D189_9VIBR</name>
<dbReference type="RefSeq" id="WP_126572431.1">
    <property type="nucleotide sequence ID" value="NZ_RXZH01000001.1"/>
</dbReference>
<dbReference type="Gene3D" id="2.40.10.10">
    <property type="entry name" value="Trypsin-like serine proteases"/>
    <property type="match status" value="1"/>
</dbReference>
<dbReference type="SMART" id="SM00020">
    <property type="entry name" value="Tryp_SPc"/>
    <property type="match status" value="1"/>
</dbReference>
<evidence type="ECO:0000313" key="5">
    <source>
        <dbReference type="EMBL" id="RTZ17680.1"/>
    </source>
</evidence>
<keyword evidence="3" id="KW-0720">Serine protease</keyword>
<dbReference type="PANTHER" id="PTHR24276:SF98">
    <property type="entry name" value="FI18310P1-RELATED"/>
    <property type="match status" value="1"/>
</dbReference>
<dbReference type="EMBL" id="RXZH01000001">
    <property type="protein sequence ID" value="RTZ17680.1"/>
    <property type="molecule type" value="Genomic_DNA"/>
</dbReference>
<dbReference type="PRINTS" id="PR00722">
    <property type="entry name" value="CHYMOTRYPSIN"/>
</dbReference>
<protein>
    <submittedName>
        <fullName evidence="5">Trypsin-like serine protease</fullName>
    </submittedName>
</protein>
<dbReference type="InterPro" id="IPR033116">
    <property type="entry name" value="TRYPSIN_SER"/>
</dbReference>
<sequence>MKRISLLMASLWASHAVGVEVTPYIVNGTNISASAYPDFVSLFYDRIDYDGAYGSGPYCGGTLLDNQHVLTAAHCIYGDSNYQLFTSIVPQLQNETDFPNSVLQRVMVNEYYYPSTYNNTTLYDDIAILKLASPVTAVNTYVDLAENGDRSTYRQVAEVFYAVGHGNTQSNVDATDELQRTQLSWVNNATCDAIYTVDASENLCMDGAATVVYDNATCQGDSGGPLYWNGEQVGITSFGPGTCGDPAVTANSVFTEVALTKHRNWISSVLSGSETPKVTVSDSDRNAALGISTPSSSGGGSLGGLVMGCLALLGWKRSRK</sequence>
<dbReference type="Pfam" id="PF00089">
    <property type="entry name" value="Trypsin"/>
    <property type="match status" value="1"/>
</dbReference>
<evidence type="ECO:0000259" key="4">
    <source>
        <dbReference type="PROSITE" id="PS50240"/>
    </source>
</evidence>
<evidence type="ECO:0000313" key="6">
    <source>
        <dbReference type="Proteomes" id="UP000268973"/>
    </source>
</evidence>
<dbReference type="AlphaFoldDB" id="A0A432D189"/>
<gene>
    <name evidence="5" type="ORF">EJ063_02520</name>
</gene>
<comment type="caution">
    <text evidence="5">The sequence shown here is derived from an EMBL/GenBank/DDBJ whole genome shotgun (WGS) entry which is preliminary data.</text>
</comment>
<dbReference type="InterPro" id="IPR043504">
    <property type="entry name" value="Peptidase_S1_PA_chymotrypsin"/>
</dbReference>
<dbReference type="InterPro" id="IPR001254">
    <property type="entry name" value="Trypsin_dom"/>
</dbReference>
<feature type="domain" description="Peptidase S1" evidence="4">
    <location>
        <begin position="25"/>
        <end position="271"/>
    </location>
</feature>
<dbReference type="InterPro" id="IPR018114">
    <property type="entry name" value="TRYPSIN_HIS"/>
</dbReference>
<dbReference type="CDD" id="cd00190">
    <property type="entry name" value="Tryp_SPc"/>
    <property type="match status" value="1"/>
</dbReference>
<keyword evidence="2" id="KW-1015">Disulfide bond</keyword>
<evidence type="ECO:0000256" key="1">
    <source>
        <dbReference type="ARBA" id="ARBA00007664"/>
    </source>
</evidence>
<keyword evidence="3 5" id="KW-0645">Protease</keyword>
<dbReference type="PROSITE" id="PS00134">
    <property type="entry name" value="TRYPSIN_HIS"/>
    <property type="match status" value="1"/>
</dbReference>
<evidence type="ECO:0000256" key="2">
    <source>
        <dbReference type="ARBA" id="ARBA00023157"/>
    </source>
</evidence>
<dbReference type="GO" id="GO:0006508">
    <property type="term" value="P:proteolysis"/>
    <property type="evidence" value="ECO:0007669"/>
    <property type="project" value="UniProtKB-KW"/>
</dbReference>
<dbReference type="OrthoDB" id="9813836at2"/>
<dbReference type="InterPro" id="IPR001314">
    <property type="entry name" value="Peptidase_S1A"/>
</dbReference>
<reference evidence="5 6" key="1">
    <citation type="submission" date="2018-12" db="EMBL/GenBank/DDBJ databases">
        <title>Vibrio sp. isolated from China Sea.</title>
        <authorList>
            <person name="Li Y."/>
        </authorList>
    </citation>
    <scope>NUCLEOTIDE SEQUENCE [LARGE SCALE GENOMIC DNA]</scope>
    <source>
        <strain evidence="5 6">BEI207</strain>
    </source>
</reference>
<dbReference type="InterPro" id="IPR009003">
    <property type="entry name" value="Peptidase_S1_PA"/>
</dbReference>
<dbReference type="PROSITE" id="PS50240">
    <property type="entry name" value="TRYPSIN_DOM"/>
    <property type="match status" value="1"/>
</dbReference>
<keyword evidence="6" id="KW-1185">Reference proteome</keyword>
<organism evidence="5 6">
    <name type="scientific">Vibrio aquaticus</name>
    <dbReference type="NCBI Taxonomy" id="2496559"/>
    <lineage>
        <taxon>Bacteria</taxon>
        <taxon>Pseudomonadati</taxon>
        <taxon>Pseudomonadota</taxon>
        <taxon>Gammaproteobacteria</taxon>
        <taxon>Vibrionales</taxon>
        <taxon>Vibrionaceae</taxon>
        <taxon>Vibrio</taxon>
    </lineage>
</organism>
<proteinExistence type="inferred from homology"/>
<dbReference type="PANTHER" id="PTHR24276">
    <property type="entry name" value="POLYSERASE-RELATED"/>
    <property type="match status" value="1"/>
</dbReference>
<evidence type="ECO:0000256" key="3">
    <source>
        <dbReference type="RuleBase" id="RU363034"/>
    </source>
</evidence>
<dbReference type="InterPro" id="IPR050430">
    <property type="entry name" value="Peptidase_S1"/>
</dbReference>
<dbReference type="GO" id="GO:0004252">
    <property type="term" value="F:serine-type endopeptidase activity"/>
    <property type="evidence" value="ECO:0007669"/>
    <property type="project" value="InterPro"/>
</dbReference>
<comment type="similarity">
    <text evidence="1">Belongs to the peptidase S1 family.</text>
</comment>
<accession>A0A432D189</accession>
<keyword evidence="3" id="KW-0378">Hydrolase</keyword>